<keyword evidence="5" id="KW-1185">Reference proteome</keyword>
<feature type="domain" description="Clip" evidence="3">
    <location>
        <begin position="190"/>
        <end position="233"/>
    </location>
</feature>
<evidence type="ECO:0000313" key="4">
    <source>
        <dbReference type="EMBL" id="KAF2887449.1"/>
    </source>
</evidence>
<reference evidence="4" key="1">
    <citation type="submission" date="2019-08" db="EMBL/GenBank/DDBJ databases">
        <title>The genome of the North American firefly Photinus pyralis.</title>
        <authorList>
            <consortium name="Photinus pyralis genome working group"/>
            <person name="Fallon T.R."/>
            <person name="Sander Lower S.E."/>
            <person name="Weng J.-K."/>
        </authorList>
    </citation>
    <scope>NUCLEOTIDE SEQUENCE</scope>
    <source>
        <strain evidence="4">TRF0915ILg1</strain>
        <tissue evidence="4">Whole body</tissue>
    </source>
</reference>
<keyword evidence="1" id="KW-0732">Signal</keyword>
<evidence type="ECO:0000313" key="5">
    <source>
        <dbReference type="Proteomes" id="UP000801492"/>
    </source>
</evidence>
<sequence>MFVLYRSIRGVLISLQTAHIVLRRVEIIYSLFSIISGYDNFFRERSVSNYYDPRWLNEDRWIRIPQPRSTHVNINKPVPLRPNNINYRIKEAESERHFRPDTFSTITETLGAINTVGRYIVNMTRGVDTSSRITEDVPGAIYTISKNVLGRNVTDSIAPLVSPLVREALPGVIIKQSPTTTEEPDDYPRSCTTPDGATGYCDDLSDCPQLLLNLSNLRQSLCFKSLFVPGVCCPRPL</sequence>
<dbReference type="SMART" id="SM00680">
    <property type="entry name" value="CLIP"/>
    <property type="match status" value="1"/>
</dbReference>
<evidence type="ECO:0000256" key="1">
    <source>
        <dbReference type="ARBA" id="ARBA00022729"/>
    </source>
</evidence>
<dbReference type="EMBL" id="VTPC01083445">
    <property type="protein sequence ID" value="KAF2887449.1"/>
    <property type="molecule type" value="Genomic_DNA"/>
</dbReference>
<gene>
    <name evidence="4" type="ORF">ILUMI_18724</name>
</gene>
<organism evidence="4 5">
    <name type="scientific">Ignelater luminosus</name>
    <name type="common">Cucubano</name>
    <name type="synonym">Pyrophorus luminosus</name>
    <dbReference type="NCBI Taxonomy" id="2038154"/>
    <lineage>
        <taxon>Eukaryota</taxon>
        <taxon>Metazoa</taxon>
        <taxon>Ecdysozoa</taxon>
        <taxon>Arthropoda</taxon>
        <taxon>Hexapoda</taxon>
        <taxon>Insecta</taxon>
        <taxon>Pterygota</taxon>
        <taxon>Neoptera</taxon>
        <taxon>Endopterygota</taxon>
        <taxon>Coleoptera</taxon>
        <taxon>Polyphaga</taxon>
        <taxon>Elateriformia</taxon>
        <taxon>Elateroidea</taxon>
        <taxon>Elateridae</taxon>
        <taxon>Agrypninae</taxon>
        <taxon>Pyrophorini</taxon>
        <taxon>Ignelater</taxon>
    </lineage>
</organism>
<dbReference type="InterPro" id="IPR022700">
    <property type="entry name" value="CLIP"/>
</dbReference>
<dbReference type="OrthoDB" id="6348928at2759"/>
<dbReference type="Proteomes" id="UP000801492">
    <property type="component" value="Unassembled WGS sequence"/>
</dbReference>
<accession>A0A8K0CJD6</accession>
<protein>
    <recommendedName>
        <fullName evidence="3">Clip domain-containing protein</fullName>
    </recommendedName>
</protein>
<evidence type="ECO:0000259" key="3">
    <source>
        <dbReference type="PROSITE" id="PS51888"/>
    </source>
</evidence>
<proteinExistence type="predicted"/>
<dbReference type="PROSITE" id="PS51888">
    <property type="entry name" value="CLIP"/>
    <property type="match status" value="1"/>
</dbReference>
<evidence type="ECO:0000256" key="2">
    <source>
        <dbReference type="ARBA" id="ARBA00023157"/>
    </source>
</evidence>
<comment type="caution">
    <text evidence="4">The sequence shown here is derived from an EMBL/GenBank/DDBJ whole genome shotgun (WGS) entry which is preliminary data.</text>
</comment>
<dbReference type="AlphaFoldDB" id="A0A8K0CJD6"/>
<keyword evidence="2" id="KW-1015">Disulfide bond</keyword>
<name>A0A8K0CJD6_IGNLU</name>
<feature type="non-terminal residue" evidence="4">
    <location>
        <position position="1"/>
    </location>
</feature>